<evidence type="ECO:0000259" key="4">
    <source>
        <dbReference type="PROSITE" id="PS50995"/>
    </source>
</evidence>
<keyword evidence="2" id="KW-0238">DNA-binding</keyword>
<dbReference type="OrthoDB" id="162531at2"/>
<keyword evidence="1" id="KW-0805">Transcription regulation</keyword>
<keyword evidence="6" id="KW-1185">Reference proteome</keyword>
<dbReference type="EMBL" id="LDRK01000054">
    <property type="protein sequence ID" value="KTR85548.1"/>
    <property type="molecule type" value="Genomic_DNA"/>
</dbReference>
<dbReference type="PROSITE" id="PS50995">
    <property type="entry name" value="HTH_MARR_2"/>
    <property type="match status" value="1"/>
</dbReference>
<dbReference type="SUPFAM" id="SSF46785">
    <property type="entry name" value="Winged helix' DNA-binding domain"/>
    <property type="match status" value="1"/>
</dbReference>
<protein>
    <submittedName>
        <fullName evidence="5">MarR family transcriptional regulator</fullName>
    </submittedName>
</protein>
<dbReference type="GO" id="GO:0003700">
    <property type="term" value="F:DNA-binding transcription factor activity"/>
    <property type="evidence" value="ECO:0007669"/>
    <property type="project" value="InterPro"/>
</dbReference>
<reference evidence="5 6" key="1">
    <citation type="journal article" date="2016" name="Front. Microbiol.">
        <title>Genomic Resource of Rice Seed Associated Bacteria.</title>
        <authorList>
            <person name="Midha S."/>
            <person name="Bansal K."/>
            <person name="Sharma S."/>
            <person name="Kumar N."/>
            <person name="Patil P.P."/>
            <person name="Chaudhry V."/>
            <person name="Patil P.B."/>
        </authorList>
    </citation>
    <scope>NUCLEOTIDE SEQUENCE [LARGE SCALE GENOMIC DNA]</scope>
    <source>
        <strain evidence="5 6">NS354</strain>
    </source>
</reference>
<dbReference type="PANTHER" id="PTHR42756:SF1">
    <property type="entry name" value="TRANSCRIPTIONAL REPRESSOR OF EMRAB OPERON"/>
    <property type="match status" value="1"/>
</dbReference>
<dbReference type="Pfam" id="PF01047">
    <property type="entry name" value="MarR"/>
    <property type="match status" value="1"/>
</dbReference>
<sequence length="164" mass="17954">MKNIVSSEEEHLYSATPITDSARSLITAMQQLRGAQQRQEARSLDQSGLHSQDLRALRYIVQADRSGQPISPKDLITMLNTSSANVTNVIDRLVKKSLVTRDPHPTDRRARFLKPTGVAINEVDAAFEEHHAALISAANSISRADAETTSRVLARLTAALNDVA</sequence>
<dbReference type="SMART" id="SM00347">
    <property type="entry name" value="HTH_MARR"/>
    <property type="match status" value="1"/>
</dbReference>
<dbReference type="Gene3D" id="1.10.10.10">
    <property type="entry name" value="Winged helix-like DNA-binding domain superfamily/Winged helix DNA-binding domain"/>
    <property type="match status" value="1"/>
</dbReference>
<proteinExistence type="predicted"/>
<dbReference type="PATRIC" id="fig|1079994.3.peg.1993"/>
<dbReference type="InterPro" id="IPR000835">
    <property type="entry name" value="HTH_MarR-typ"/>
</dbReference>
<organism evidence="5 6">
    <name type="scientific">Leucobacter chromiiresistens</name>
    <dbReference type="NCBI Taxonomy" id="1079994"/>
    <lineage>
        <taxon>Bacteria</taxon>
        <taxon>Bacillati</taxon>
        <taxon>Actinomycetota</taxon>
        <taxon>Actinomycetes</taxon>
        <taxon>Micrococcales</taxon>
        <taxon>Microbacteriaceae</taxon>
        <taxon>Leucobacter</taxon>
    </lineage>
</organism>
<dbReference type="Proteomes" id="UP000070810">
    <property type="component" value="Unassembled WGS sequence"/>
</dbReference>
<feature type="domain" description="HTH marR-type" evidence="4">
    <location>
        <begin position="18"/>
        <end position="158"/>
    </location>
</feature>
<dbReference type="InterPro" id="IPR036390">
    <property type="entry name" value="WH_DNA-bd_sf"/>
</dbReference>
<dbReference type="RefSeq" id="WP_058594170.1">
    <property type="nucleotide sequence ID" value="NZ_LDRK01000054.1"/>
</dbReference>
<comment type="caution">
    <text evidence="5">The sequence shown here is derived from an EMBL/GenBank/DDBJ whole genome shotgun (WGS) entry which is preliminary data.</text>
</comment>
<evidence type="ECO:0000313" key="5">
    <source>
        <dbReference type="EMBL" id="KTR85548.1"/>
    </source>
</evidence>
<dbReference type="GO" id="GO:0003677">
    <property type="term" value="F:DNA binding"/>
    <property type="evidence" value="ECO:0007669"/>
    <property type="project" value="UniProtKB-KW"/>
</dbReference>
<evidence type="ECO:0000256" key="2">
    <source>
        <dbReference type="ARBA" id="ARBA00023125"/>
    </source>
</evidence>
<name>A0A147EM69_9MICO</name>
<accession>A0A147EM69</accession>
<gene>
    <name evidence="5" type="ORF">NS354_08915</name>
</gene>
<dbReference type="InterPro" id="IPR036388">
    <property type="entry name" value="WH-like_DNA-bd_sf"/>
</dbReference>
<dbReference type="PANTHER" id="PTHR42756">
    <property type="entry name" value="TRANSCRIPTIONAL REGULATOR, MARR"/>
    <property type="match status" value="1"/>
</dbReference>
<dbReference type="AlphaFoldDB" id="A0A147EM69"/>
<evidence type="ECO:0000256" key="3">
    <source>
        <dbReference type="ARBA" id="ARBA00023163"/>
    </source>
</evidence>
<evidence type="ECO:0000313" key="6">
    <source>
        <dbReference type="Proteomes" id="UP000070810"/>
    </source>
</evidence>
<evidence type="ECO:0000256" key="1">
    <source>
        <dbReference type="ARBA" id="ARBA00023015"/>
    </source>
</evidence>
<keyword evidence="3" id="KW-0804">Transcription</keyword>